<accession>S4RSJ6</accession>
<dbReference type="SUPFAM" id="SSF48619">
    <property type="entry name" value="Phospholipase A2, PLA2"/>
    <property type="match status" value="1"/>
</dbReference>
<dbReference type="GeneTree" id="ENSGT00940000165341"/>
<dbReference type="GO" id="GO:0005576">
    <property type="term" value="C:extracellular region"/>
    <property type="evidence" value="ECO:0007669"/>
    <property type="project" value="UniProtKB-SubCell"/>
</dbReference>
<organism evidence="4">
    <name type="scientific">Petromyzon marinus</name>
    <name type="common">Sea lamprey</name>
    <dbReference type="NCBI Taxonomy" id="7757"/>
    <lineage>
        <taxon>Eukaryota</taxon>
        <taxon>Metazoa</taxon>
        <taxon>Chordata</taxon>
        <taxon>Craniata</taxon>
        <taxon>Vertebrata</taxon>
        <taxon>Cyclostomata</taxon>
        <taxon>Hyperoartia</taxon>
        <taxon>Petromyzontiformes</taxon>
        <taxon>Petromyzontidae</taxon>
        <taxon>Petromyzon</taxon>
    </lineage>
</organism>
<keyword evidence="2" id="KW-0964">Secreted</keyword>
<comment type="subcellular location">
    <subcellularLocation>
        <location evidence="1">Secreted</location>
    </subcellularLocation>
</comment>
<reference evidence="4" key="2">
    <citation type="submission" date="2025-09" db="UniProtKB">
        <authorList>
            <consortium name="Ensembl"/>
        </authorList>
    </citation>
    <scope>IDENTIFICATION</scope>
</reference>
<evidence type="ECO:0000259" key="3">
    <source>
        <dbReference type="Pfam" id="PF05826"/>
    </source>
</evidence>
<dbReference type="Gene3D" id="1.20.90.10">
    <property type="entry name" value="Phospholipase A2 domain"/>
    <property type="match status" value="1"/>
</dbReference>
<dbReference type="InterPro" id="IPR033113">
    <property type="entry name" value="PLA2_histidine"/>
</dbReference>
<sequence>GFTYPGTLWCGAGNSADNFDQLGAPTGEFEETDRCCRDHDHCEHVIDAFRYKYGHRNLRWHTISHCACDH</sequence>
<dbReference type="STRING" id="7757.ENSPMAP00000008185"/>
<evidence type="ECO:0000313" key="4">
    <source>
        <dbReference type="Ensembl" id="ENSPMAP00000008185.1"/>
    </source>
</evidence>
<dbReference type="InterPro" id="IPR016090">
    <property type="entry name" value="PLA2-like_dom"/>
</dbReference>
<dbReference type="GO" id="GO:0050482">
    <property type="term" value="P:arachidonate secretion"/>
    <property type="evidence" value="ECO:0007669"/>
    <property type="project" value="InterPro"/>
</dbReference>
<dbReference type="GO" id="GO:0006644">
    <property type="term" value="P:phospholipid metabolic process"/>
    <property type="evidence" value="ECO:0007669"/>
    <property type="project" value="InterPro"/>
</dbReference>
<protein>
    <recommendedName>
        <fullName evidence="3">Phospholipase A2-like central domain-containing protein</fullName>
    </recommendedName>
</protein>
<evidence type="ECO:0000256" key="1">
    <source>
        <dbReference type="ARBA" id="ARBA00004613"/>
    </source>
</evidence>
<evidence type="ECO:0000256" key="2">
    <source>
        <dbReference type="ARBA" id="ARBA00022525"/>
    </source>
</evidence>
<dbReference type="InterPro" id="IPR036444">
    <property type="entry name" value="PLipase_A2_dom_sf"/>
</dbReference>
<feature type="domain" description="Phospholipase A2-like central" evidence="3">
    <location>
        <begin position="3"/>
        <end position="70"/>
    </location>
</feature>
<reference evidence="4" key="1">
    <citation type="submission" date="2025-08" db="UniProtKB">
        <authorList>
            <consortium name="Ensembl"/>
        </authorList>
    </citation>
    <scope>IDENTIFICATION</scope>
</reference>
<dbReference type="AlphaFoldDB" id="S4RSJ6"/>
<dbReference type="PROSITE" id="PS00118">
    <property type="entry name" value="PA2_HIS"/>
    <property type="match status" value="1"/>
</dbReference>
<name>S4RSJ6_PETMA</name>
<dbReference type="PANTHER" id="PTHR12253">
    <property type="entry name" value="RH14732P"/>
    <property type="match status" value="1"/>
</dbReference>
<proteinExistence type="predicted"/>
<dbReference type="Ensembl" id="ENSPMAT00000008222.1">
    <property type="protein sequence ID" value="ENSPMAP00000008185.1"/>
    <property type="gene ID" value="ENSPMAG00000007437.1"/>
</dbReference>
<dbReference type="HOGENOM" id="CLU_2944381_0_0_1"/>
<dbReference type="GO" id="GO:0004623">
    <property type="term" value="F:phospholipase A2 activity"/>
    <property type="evidence" value="ECO:0007669"/>
    <property type="project" value="InterPro"/>
</dbReference>
<dbReference type="Pfam" id="PF05826">
    <property type="entry name" value="Phospholip_A2_2"/>
    <property type="match status" value="1"/>
</dbReference>